<evidence type="ECO:0000259" key="10">
    <source>
        <dbReference type="PROSITE" id="PS50893"/>
    </source>
</evidence>
<dbReference type="InterPro" id="IPR027417">
    <property type="entry name" value="P-loop_NTPase"/>
</dbReference>
<dbReference type="Proteomes" id="UP000003656">
    <property type="component" value="Unassembled WGS sequence"/>
</dbReference>
<dbReference type="PANTHER" id="PTHR48041">
    <property type="entry name" value="ABC TRANSPORTER G FAMILY MEMBER 28"/>
    <property type="match status" value="1"/>
</dbReference>
<dbReference type="eggNOG" id="COG1131">
    <property type="taxonomic scope" value="Bacteria"/>
</dbReference>
<evidence type="ECO:0000313" key="12">
    <source>
        <dbReference type="EMBL" id="KFI57289.1"/>
    </source>
</evidence>
<dbReference type="EMBL" id="ABXB03000001">
    <property type="protein sequence ID" value="EFA23414.1"/>
    <property type="molecule type" value="Genomic_DNA"/>
</dbReference>
<dbReference type="GO" id="GO:0042626">
    <property type="term" value="F:ATPase-coupled transmembrane transporter activity"/>
    <property type="evidence" value="ECO:0007669"/>
    <property type="project" value="TreeGrafter"/>
</dbReference>
<evidence type="ECO:0000313" key="13">
    <source>
        <dbReference type="Proteomes" id="UP000003656"/>
    </source>
</evidence>
<dbReference type="Gene3D" id="3.40.50.300">
    <property type="entry name" value="P-loop containing nucleotide triphosphate hydrolases"/>
    <property type="match status" value="1"/>
</dbReference>
<dbReference type="SMART" id="SM00240">
    <property type="entry name" value="FHA"/>
    <property type="match status" value="2"/>
</dbReference>
<evidence type="ECO:0000256" key="2">
    <source>
        <dbReference type="ARBA" id="ARBA00022448"/>
    </source>
</evidence>
<evidence type="ECO:0000259" key="9">
    <source>
        <dbReference type="PROSITE" id="PS50006"/>
    </source>
</evidence>
<keyword evidence="12" id="KW-0378">Hydrolase</keyword>
<dbReference type="Gene3D" id="2.60.200.20">
    <property type="match status" value="2"/>
</dbReference>
<dbReference type="CDD" id="cd00060">
    <property type="entry name" value="FHA"/>
    <property type="match status" value="2"/>
</dbReference>
<feature type="domain" description="ABC transporter" evidence="10">
    <location>
        <begin position="304"/>
        <end position="550"/>
    </location>
</feature>
<protein>
    <submittedName>
        <fullName evidence="11 12">ABC transporter, ATP-binding protein</fullName>
        <ecNumber evidence="12">3.6.3.31</ecNumber>
    </submittedName>
</protein>
<dbReference type="GO" id="GO:0016887">
    <property type="term" value="F:ATP hydrolysis activity"/>
    <property type="evidence" value="ECO:0007669"/>
    <property type="project" value="InterPro"/>
</dbReference>
<proteinExistence type="predicted"/>
<dbReference type="Pfam" id="PF00005">
    <property type="entry name" value="ABC_tran"/>
    <property type="match status" value="1"/>
</dbReference>
<dbReference type="EMBL" id="JGYW01000011">
    <property type="protein sequence ID" value="KFI57289.1"/>
    <property type="molecule type" value="Genomic_DNA"/>
</dbReference>
<dbReference type="InterPro" id="IPR008984">
    <property type="entry name" value="SMAD_FHA_dom_sf"/>
</dbReference>
<dbReference type="InterPro" id="IPR003439">
    <property type="entry name" value="ABC_transporter-like_ATP-bd"/>
</dbReference>
<evidence type="ECO:0000313" key="11">
    <source>
        <dbReference type="EMBL" id="EFA23414.1"/>
    </source>
</evidence>
<dbReference type="InterPro" id="IPR003593">
    <property type="entry name" value="AAA+_ATPase"/>
</dbReference>
<dbReference type="SMART" id="SM00382">
    <property type="entry name" value="AAA"/>
    <property type="match status" value="1"/>
</dbReference>
<dbReference type="EC" id="3.6.3.31" evidence="12"/>
<dbReference type="Proteomes" id="UP000029074">
    <property type="component" value="Unassembled WGS sequence"/>
</dbReference>
<evidence type="ECO:0000256" key="3">
    <source>
        <dbReference type="ARBA" id="ARBA00022553"/>
    </source>
</evidence>
<keyword evidence="2" id="KW-0813">Transport</keyword>
<feature type="domain" description="FHA" evidence="9">
    <location>
        <begin position="37"/>
        <end position="89"/>
    </location>
</feature>
<keyword evidence="14" id="KW-1185">Reference proteome</keyword>
<dbReference type="PANTHER" id="PTHR48041:SF139">
    <property type="entry name" value="PROTEIN SCARLET"/>
    <property type="match status" value="1"/>
</dbReference>
<dbReference type="SUPFAM" id="SSF52540">
    <property type="entry name" value="P-loop containing nucleoside triphosphate hydrolases"/>
    <property type="match status" value="1"/>
</dbReference>
<keyword evidence="8" id="KW-0472">Membrane</keyword>
<comment type="caution">
    <text evidence="11">The sequence shown here is derived from an EMBL/GenBank/DDBJ whole genome shotgun (WGS) entry which is preliminary data.</text>
</comment>
<keyword evidence="6 11" id="KW-0067">ATP-binding</keyword>
<evidence type="ECO:0000256" key="6">
    <source>
        <dbReference type="ARBA" id="ARBA00022840"/>
    </source>
</evidence>
<dbReference type="GO" id="GO:0005524">
    <property type="term" value="F:ATP binding"/>
    <property type="evidence" value="ECO:0007669"/>
    <property type="project" value="UniProtKB-KW"/>
</dbReference>
<name>D1NRW2_9BIFI</name>
<feature type="domain" description="FHA" evidence="9">
    <location>
        <begin position="141"/>
        <end position="191"/>
    </location>
</feature>
<comment type="subcellular location">
    <subcellularLocation>
        <location evidence="1">Membrane</location>
        <topology evidence="1">Multi-pass membrane protein</topology>
    </subcellularLocation>
</comment>
<organism evidence="11 13">
    <name type="scientific">Bifidobacterium gallicum DSM 20093 = LMG 11596</name>
    <dbReference type="NCBI Taxonomy" id="561180"/>
    <lineage>
        <taxon>Bacteria</taxon>
        <taxon>Bacillati</taxon>
        <taxon>Actinomycetota</taxon>
        <taxon>Actinomycetes</taxon>
        <taxon>Bifidobacteriales</taxon>
        <taxon>Bifidobacteriaceae</taxon>
        <taxon>Bifidobacterium</taxon>
    </lineage>
</organism>
<evidence type="ECO:0000256" key="8">
    <source>
        <dbReference type="ARBA" id="ARBA00023136"/>
    </source>
</evidence>
<dbReference type="AlphaFoldDB" id="D1NRW2"/>
<dbReference type="SUPFAM" id="SSF49879">
    <property type="entry name" value="SMAD/FHA domain"/>
    <property type="match status" value="2"/>
</dbReference>
<dbReference type="GO" id="GO:0016020">
    <property type="term" value="C:membrane"/>
    <property type="evidence" value="ECO:0007669"/>
    <property type="project" value="UniProtKB-SubCell"/>
</dbReference>
<evidence type="ECO:0000256" key="7">
    <source>
        <dbReference type="ARBA" id="ARBA00022989"/>
    </source>
</evidence>
<keyword evidence="3" id="KW-0597">Phosphoprotein</keyword>
<keyword evidence="4" id="KW-0812">Transmembrane</keyword>
<sequence length="582" mass="65338">MEGTQTYVPTVHVGPQTLVVVENRHASIYPLGTRPSWTFGRINDHSHPDIAVESAIVSREHGRFFTQGGQWFYQVASTTNPTFINGRRLAGNAPPCQLHNGDIIRVDYSIETPDDDGVFLIFTVDQHLGQWTSYPLTQRTTFIGRAPAPNTIVQQVPYVSRRHARIDHTPRGYVIRDMGSRIGTYLNDDPVRGAMLLREKDIISIGDCRFYYTDGCIVYDRRNTTSIPQRTAQTRPMQAGRPAPVGQPGVAAPLRTPMAVNPQLMMPSKAARVQTMQTMQSLPTLQPMQQMPAMSPVQEHAVMIDVNVVEKHVGGRKKLTLLKNIHCTIREHSMVAIIGTSGAGKTLLLNCLSGKDYEFQGRTLLRGQDIKNNHRRLRSAIGYVRQSNVFSPPLTVQEELMASARLRLPDDYNREQLEQKVSYVLDALNLSEHRNKAIRTLSGGQQRRVSVAREFIGFPSVLFLDEPDAGLSYLDKKELFTQLNAIVKKGETGDMEEDATVSSVIMVVHEIDMLDMFDQVIVVAAPSRKDGSGREPGQLAFAGRPQDAKTYFNNASDYRKMFDELQAQLDKHTFRPFVEQPR</sequence>
<dbReference type="InterPro" id="IPR000253">
    <property type="entry name" value="FHA_dom"/>
</dbReference>
<evidence type="ECO:0000256" key="1">
    <source>
        <dbReference type="ARBA" id="ARBA00004141"/>
    </source>
</evidence>
<keyword evidence="7" id="KW-1133">Transmembrane helix</keyword>
<evidence type="ECO:0000313" key="14">
    <source>
        <dbReference type="Proteomes" id="UP000029074"/>
    </source>
</evidence>
<dbReference type="InterPro" id="IPR017871">
    <property type="entry name" value="ABC_transporter-like_CS"/>
</dbReference>
<dbReference type="RefSeq" id="WP_006293893.1">
    <property type="nucleotide sequence ID" value="NZ_ABXB03000001.1"/>
</dbReference>
<evidence type="ECO:0000256" key="4">
    <source>
        <dbReference type="ARBA" id="ARBA00022692"/>
    </source>
</evidence>
<dbReference type="PROSITE" id="PS00211">
    <property type="entry name" value="ABC_TRANSPORTER_1"/>
    <property type="match status" value="1"/>
</dbReference>
<gene>
    <name evidence="12" type="ORF">BGLCM_1534</name>
    <name evidence="11" type="ORF">BIFGAL_02513</name>
</gene>
<evidence type="ECO:0000256" key="5">
    <source>
        <dbReference type="ARBA" id="ARBA00022741"/>
    </source>
</evidence>
<reference evidence="12 14" key="2">
    <citation type="submission" date="2014-03" db="EMBL/GenBank/DDBJ databases">
        <title>Genomics of Bifidobacteria.</title>
        <authorList>
            <person name="Ventura M."/>
            <person name="Milani C."/>
            <person name="Lugli G.A."/>
        </authorList>
    </citation>
    <scope>NUCLEOTIDE SEQUENCE [LARGE SCALE GENOMIC DNA]</scope>
    <source>
        <strain evidence="12 14">LMG 11596</strain>
    </source>
</reference>
<dbReference type="PROSITE" id="PS50893">
    <property type="entry name" value="ABC_TRANSPORTER_2"/>
    <property type="match status" value="1"/>
</dbReference>
<dbReference type="InterPro" id="IPR050352">
    <property type="entry name" value="ABCG_transporters"/>
</dbReference>
<keyword evidence="5" id="KW-0547">Nucleotide-binding</keyword>
<dbReference type="Pfam" id="PF00498">
    <property type="entry name" value="FHA"/>
    <property type="match status" value="2"/>
</dbReference>
<dbReference type="STRING" id="561180.BIFGAL_02513"/>
<accession>D1NRW2</accession>
<reference evidence="11 13" key="1">
    <citation type="submission" date="2009-11" db="EMBL/GenBank/DDBJ databases">
        <authorList>
            <person name="Weinstock G."/>
            <person name="Sodergren E."/>
            <person name="Clifton S."/>
            <person name="Fulton L."/>
            <person name="Fulton B."/>
            <person name="Courtney L."/>
            <person name="Fronick C."/>
            <person name="Harrison M."/>
            <person name="Strong C."/>
            <person name="Farmer C."/>
            <person name="Delahaunty K."/>
            <person name="Markovic C."/>
            <person name="Hall O."/>
            <person name="Minx P."/>
            <person name="Tomlinson C."/>
            <person name="Mitreva M."/>
            <person name="Nelson J."/>
            <person name="Hou S."/>
            <person name="Wollam A."/>
            <person name="Pepin K.H."/>
            <person name="Johnson M."/>
            <person name="Bhonagiri V."/>
            <person name="Nash W.E."/>
            <person name="Warren W."/>
            <person name="Chinwalla A."/>
            <person name="Mardis E.R."/>
            <person name="Wilson R.K."/>
        </authorList>
    </citation>
    <scope>NUCLEOTIDE SEQUENCE [LARGE SCALE GENOMIC DNA]</scope>
    <source>
        <strain evidence="11 13">DSM 20093</strain>
    </source>
</reference>
<dbReference type="PROSITE" id="PS50006">
    <property type="entry name" value="FHA_DOMAIN"/>
    <property type="match status" value="2"/>
</dbReference>